<accession>A0A1G7TDC0</accession>
<dbReference type="Proteomes" id="UP000199643">
    <property type="component" value="Unassembled WGS sequence"/>
</dbReference>
<organism evidence="1 2">
    <name type="scientific">Pedobacter terrae</name>
    <dbReference type="NCBI Taxonomy" id="405671"/>
    <lineage>
        <taxon>Bacteria</taxon>
        <taxon>Pseudomonadati</taxon>
        <taxon>Bacteroidota</taxon>
        <taxon>Sphingobacteriia</taxon>
        <taxon>Sphingobacteriales</taxon>
        <taxon>Sphingobacteriaceae</taxon>
        <taxon>Pedobacter</taxon>
    </lineage>
</organism>
<keyword evidence="2" id="KW-1185">Reference proteome</keyword>
<reference evidence="2" key="1">
    <citation type="submission" date="2016-10" db="EMBL/GenBank/DDBJ databases">
        <authorList>
            <person name="Varghese N."/>
            <person name="Submissions S."/>
        </authorList>
    </citation>
    <scope>NUCLEOTIDE SEQUENCE [LARGE SCALE GENOMIC DNA]</scope>
    <source>
        <strain evidence="2">DSM 17933</strain>
    </source>
</reference>
<proteinExistence type="predicted"/>
<gene>
    <name evidence="1" type="ORF">SAMN05421827_105178</name>
</gene>
<dbReference type="AlphaFoldDB" id="A0A1G7TDC0"/>
<protein>
    <submittedName>
        <fullName evidence="1">Uncharacterized protein</fullName>
    </submittedName>
</protein>
<name>A0A1G7TDC0_9SPHI</name>
<dbReference type="EMBL" id="FNCH01000005">
    <property type="protein sequence ID" value="SDG33298.1"/>
    <property type="molecule type" value="Genomic_DNA"/>
</dbReference>
<evidence type="ECO:0000313" key="2">
    <source>
        <dbReference type="Proteomes" id="UP000199643"/>
    </source>
</evidence>
<evidence type="ECO:0000313" key="1">
    <source>
        <dbReference type="EMBL" id="SDG33298.1"/>
    </source>
</evidence>
<sequence length="39" mass="4858">MIILYYYKETIKKLERFANYKNIRGFEYNYGFLSTKIKP</sequence>